<keyword evidence="4 6" id="KW-1133">Transmembrane helix</keyword>
<dbReference type="GO" id="GO:0022857">
    <property type="term" value="F:transmembrane transporter activity"/>
    <property type="evidence" value="ECO:0007669"/>
    <property type="project" value="TreeGrafter"/>
</dbReference>
<evidence type="ECO:0000313" key="9">
    <source>
        <dbReference type="EMBL" id="SKD09188.1"/>
    </source>
</evidence>
<feature type="transmembrane region" description="Helical" evidence="6">
    <location>
        <begin position="21"/>
        <end position="41"/>
    </location>
</feature>
<dbReference type="Pfam" id="PF02687">
    <property type="entry name" value="FtsX"/>
    <property type="match status" value="2"/>
</dbReference>
<feature type="domain" description="MacB-like periplasmic core" evidence="8">
    <location>
        <begin position="20"/>
        <end position="237"/>
    </location>
</feature>
<comment type="subcellular location">
    <subcellularLocation>
        <location evidence="1">Cell membrane</location>
        <topology evidence="1">Multi-pass membrane protein</topology>
    </subcellularLocation>
</comment>
<dbReference type="InterPro" id="IPR003838">
    <property type="entry name" value="ABC3_permease_C"/>
</dbReference>
<name>A0A1T5P9Y7_9BACT</name>
<sequence>MFKNYCRHGWRNLLKNKLSTLINIGGLSIGLATGIIILLWINGEVSYDAFHQHKASIYQLMSNSYHDGRWFTGDATPAPLAEKMKLGFPEIKYTTRQAYGGQQLLSTGKKSIYQQSMYADPDYFNIFTFPAISGNPVTALQDPGAIILTESTAHRLFGDKDPIGSIIKHNNQHHLRVAAVIRDAPENSSIQFDVVLPFRLYELENADWINRWDNYRVGNIALLQPGSSVEGFNKKLKESRIANATDSINYLFAYPFTALHLHSGFKNGKPSGGRIEIMLLLGTIGLFILLIACINFMNLSTARAERRAREVGVRKVLGASRITIILQFLIEALIVTFGALLLGILLAKLALPGLNRISGKSISLDFMNWQIWTGLLLLLLFTGLVAGSYPAFFLSGFRPVKVLKGVISTNRGGGLFRKSLVTFQFIISIFLIITTIVIYKQLQYGENRPVGYNQDNLLEIPARGEMANKYLLLQEDLLRIPEIESVSAGTDDLLRFGGATDGIAWPGKTADQNFSINITWVKYDWVKTAGLQLAAGRDFSPEYGRDSAGCLVNEAAVKKMGLKEPVIGTMLGNNPIIGVVKDFVVNNPYRSSPPLVIYFGSGPMSHIFVRLRKTEHPETALAKIEAAIKKSNPEFPFEFSFTKEAYRKMFTGLRSSGFMLNWTSSLAILISCLGLFGLSTYLAERRSKEIGIRKIMGASVGRIWYMLAKEFLKPVFIAFVITVPLAVLAMQEALRNVDYRVSLQWWMFAAAGILTALIALLTISFQGTKAAMANPVKALQSE</sequence>
<keyword evidence="5 6" id="KW-0472">Membrane</keyword>
<dbReference type="Pfam" id="PF12704">
    <property type="entry name" value="MacB_PCD"/>
    <property type="match status" value="1"/>
</dbReference>
<evidence type="ECO:0000256" key="2">
    <source>
        <dbReference type="ARBA" id="ARBA00022475"/>
    </source>
</evidence>
<keyword evidence="3 6" id="KW-0812">Transmembrane</keyword>
<dbReference type="Proteomes" id="UP000190166">
    <property type="component" value="Unassembled WGS sequence"/>
</dbReference>
<proteinExistence type="predicted"/>
<evidence type="ECO:0000259" key="7">
    <source>
        <dbReference type="Pfam" id="PF02687"/>
    </source>
</evidence>
<keyword evidence="2" id="KW-1003">Cell membrane</keyword>
<feature type="transmembrane region" description="Helical" evidence="6">
    <location>
        <begin position="711"/>
        <end position="731"/>
    </location>
</feature>
<dbReference type="InterPro" id="IPR025857">
    <property type="entry name" value="MacB_PCD"/>
</dbReference>
<feature type="transmembrane region" description="Helical" evidence="6">
    <location>
        <begin position="659"/>
        <end position="683"/>
    </location>
</feature>
<evidence type="ECO:0000256" key="1">
    <source>
        <dbReference type="ARBA" id="ARBA00004651"/>
    </source>
</evidence>
<feature type="transmembrane region" description="Helical" evidence="6">
    <location>
        <begin position="324"/>
        <end position="351"/>
    </location>
</feature>
<dbReference type="InterPro" id="IPR050250">
    <property type="entry name" value="Macrolide_Exporter_MacB"/>
</dbReference>
<reference evidence="10" key="1">
    <citation type="submission" date="2017-02" db="EMBL/GenBank/DDBJ databases">
        <authorList>
            <person name="Varghese N."/>
            <person name="Submissions S."/>
        </authorList>
    </citation>
    <scope>NUCLEOTIDE SEQUENCE [LARGE SCALE GENOMIC DNA]</scope>
    <source>
        <strain evidence="10">DSM 18108</strain>
    </source>
</reference>
<evidence type="ECO:0000256" key="3">
    <source>
        <dbReference type="ARBA" id="ARBA00022692"/>
    </source>
</evidence>
<feature type="transmembrane region" description="Helical" evidence="6">
    <location>
        <begin position="277"/>
        <end position="299"/>
    </location>
</feature>
<dbReference type="GO" id="GO:0005886">
    <property type="term" value="C:plasma membrane"/>
    <property type="evidence" value="ECO:0007669"/>
    <property type="project" value="UniProtKB-SubCell"/>
</dbReference>
<dbReference type="STRING" id="393003.SAMN05660461_5071"/>
<keyword evidence="10" id="KW-1185">Reference proteome</keyword>
<evidence type="ECO:0000259" key="8">
    <source>
        <dbReference type="Pfam" id="PF12704"/>
    </source>
</evidence>
<dbReference type="AlphaFoldDB" id="A0A1T5P9Y7"/>
<feature type="domain" description="ABC3 transporter permease C-terminal" evidence="7">
    <location>
        <begin position="283"/>
        <end position="391"/>
    </location>
</feature>
<gene>
    <name evidence="9" type="ORF">SAMN05660461_5071</name>
</gene>
<feature type="transmembrane region" description="Helical" evidence="6">
    <location>
        <begin position="415"/>
        <end position="439"/>
    </location>
</feature>
<dbReference type="PANTHER" id="PTHR30572">
    <property type="entry name" value="MEMBRANE COMPONENT OF TRANSPORTER-RELATED"/>
    <property type="match status" value="1"/>
</dbReference>
<feature type="transmembrane region" description="Helical" evidence="6">
    <location>
        <begin position="371"/>
        <end position="394"/>
    </location>
</feature>
<evidence type="ECO:0000256" key="6">
    <source>
        <dbReference type="SAM" id="Phobius"/>
    </source>
</evidence>
<evidence type="ECO:0000256" key="4">
    <source>
        <dbReference type="ARBA" id="ARBA00022989"/>
    </source>
</evidence>
<feature type="domain" description="ABC3 transporter permease C-terminal" evidence="7">
    <location>
        <begin position="665"/>
        <end position="765"/>
    </location>
</feature>
<dbReference type="PANTHER" id="PTHR30572:SF18">
    <property type="entry name" value="ABC-TYPE MACROLIDE FAMILY EXPORT SYSTEM PERMEASE COMPONENT 2"/>
    <property type="match status" value="1"/>
</dbReference>
<dbReference type="EMBL" id="FUZZ01000004">
    <property type="protein sequence ID" value="SKD09188.1"/>
    <property type="molecule type" value="Genomic_DNA"/>
</dbReference>
<evidence type="ECO:0000313" key="10">
    <source>
        <dbReference type="Proteomes" id="UP000190166"/>
    </source>
</evidence>
<feature type="transmembrane region" description="Helical" evidence="6">
    <location>
        <begin position="743"/>
        <end position="763"/>
    </location>
</feature>
<evidence type="ECO:0000256" key="5">
    <source>
        <dbReference type="ARBA" id="ARBA00023136"/>
    </source>
</evidence>
<dbReference type="RefSeq" id="WP_079472334.1">
    <property type="nucleotide sequence ID" value="NZ_FUZZ01000004.1"/>
</dbReference>
<protein>
    <submittedName>
        <fullName evidence="9">ABC-type antimicrobial peptide transport system, permease component</fullName>
    </submittedName>
</protein>
<organism evidence="9 10">
    <name type="scientific">Chitinophaga ginsengisegetis</name>
    <dbReference type="NCBI Taxonomy" id="393003"/>
    <lineage>
        <taxon>Bacteria</taxon>
        <taxon>Pseudomonadati</taxon>
        <taxon>Bacteroidota</taxon>
        <taxon>Chitinophagia</taxon>
        <taxon>Chitinophagales</taxon>
        <taxon>Chitinophagaceae</taxon>
        <taxon>Chitinophaga</taxon>
    </lineage>
</organism>
<accession>A0A1T5P9Y7</accession>